<reference evidence="1 2" key="2">
    <citation type="journal article" date="2017" name="Int. J. Syst. Evol. Microbiol.">
        <title>Pseudomonas furukawaii sp. nov., a polychlorinated biphenyl-degrading bacterium isolated from biphenyl-contaminated soil in Japan.</title>
        <authorList>
            <person name="Kimura N."/>
            <person name="Watanabe T."/>
            <person name="Suenaga H."/>
            <person name="Fujihara H."/>
            <person name="Futagami T."/>
            <person name="Goto M."/>
            <person name="Hanada S."/>
            <person name="Hirose J."/>
        </authorList>
    </citation>
    <scope>NUCLEOTIDE SEQUENCE [LARGE SCALE GENOMIC DNA]</scope>
    <source>
        <strain evidence="2">DSM 10086 / NBRC 110670 / KF707</strain>
    </source>
</reference>
<proteinExistence type="predicted"/>
<dbReference type="AlphaFoldDB" id="L8MHF6"/>
<sequence length="80" mass="8550">MQTAGMAMMADMDQDCCHDIEKAAEHGKPCKPGQECKSSSILQVPILKSATHLSSPLVVSLTSDFLPPKTPAGVWRPPCV</sequence>
<dbReference type="EMBL" id="AP014862">
    <property type="protein sequence ID" value="BAU73899.1"/>
    <property type="molecule type" value="Genomic_DNA"/>
</dbReference>
<dbReference type="KEGG" id="pfuw:KF707C_22110"/>
<protein>
    <submittedName>
        <fullName evidence="1">Uncharacterized protein</fullName>
    </submittedName>
</protein>
<organism evidence="1 2">
    <name type="scientific">Metapseudomonas furukawaii</name>
    <name type="common">Pseudomonas furukawaii</name>
    <dbReference type="NCBI Taxonomy" id="1149133"/>
    <lineage>
        <taxon>Bacteria</taxon>
        <taxon>Pseudomonadati</taxon>
        <taxon>Pseudomonadota</taxon>
        <taxon>Gammaproteobacteria</taxon>
        <taxon>Pseudomonadales</taxon>
        <taxon>Pseudomonadaceae</taxon>
        <taxon>Metapseudomonas</taxon>
    </lineage>
</organism>
<dbReference type="Proteomes" id="UP000218554">
    <property type="component" value="Chromosome"/>
</dbReference>
<keyword evidence="2" id="KW-1185">Reference proteome</keyword>
<evidence type="ECO:0000313" key="1">
    <source>
        <dbReference type="EMBL" id="BAU73899.1"/>
    </source>
</evidence>
<evidence type="ECO:0000313" key="2">
    <source>
        <dbReference type="Proteomes" id="UP000218554"/>
    </source>
</evidence>
<accession>A0A143SP59</accession>
<reference evidence="2" key="1">
    <citation type="submission" date="2015-05" db="EMBL/GenBank/DDBJ databases">
        <title>Draft genome sequencing of a biphenyl-degrading bacterium, Pseudomonas balearica KF707 (=NBRC110670).</title>
        <authorList>
            <person name="Kimura N."/>
            <person name="Hirose J."/>
            <person name="Watanabe T."/>
            <person name="Suenaga H."/>
            <person name="Fujihara H."/>
            <person name="Noguchi M."/>
            <person name="Hashimoto M."/>
            <person name="Shimodaira J."/>
            <person name="Tsuchikane K."/>
            <person name="Hosoyama A."/>
            <person name="Yamazoe A."/>
            <person name="Fujita N."/>
            <person name="Furukawa K."/>
        </authorList>
    </citation>
    <scope>NUCLEOTIDE SEQUENCE [LARGE SCALE GENOMIC DNA]</scope>
    <source>
        <strain evidence="2">DSM 10086 / NBRC 110670 / KF707</strain>
    </source>
</reference>
<gene>
    <name evidence="1" type="ORF">KF707C_22110</name>
</gene>
<name>L8MHF6_METFU</name>
<accession>L8MHF6</accession>